<reference evidence="1 2" key="1">
    <citation type="submission" date="2019-10" db="EMBL/GenBank/DDBJ databases">
        <title>Dictyobacter vulcani sp. nov., within the class Ktedonobacteria, isolated from soil of volcanic Mt. Zao.</title>
        <authorList>
            <person name="Zheng Y."/>
            <person name="Wang C.M."/>
            <person name="Sakai Y."/>
            <person name="Abe K."/>
            <person name="Yokota A."/>
            <person name="Yabe S."/>
        </authorList>
    </citation>
    <scope>NUCLEOTIDE SEQUENCE [LARGE SCALE GENOMIC DNA]</scope>
    <source>
        <strain evidence="1 2">W12</strain>
    </source>
</reference>
<evidence type="ECO:0000313" key="2">
    <source>
        <dbReference type="Proteomes" id="UP000326912"/>
    </source>
</evidence>
<accession>A0A5J4KLC0</accession>
<dbReference type="Proteomes" id="UP000326912">
    <property type="component" value="Unassembled WGS sequence"/>
</dbReference>
<gene>
    <name evidence="1" type="ORF">KDW_20440</name>
</gene>
<dbReference type="AlphaFoldDB" id="A0A5J4KLC0"/>
<proteinExistence type="predicted"/>
<protein>
    <submittedName>
        <fullName evidence="1">Uncharacterized protein</fullName>
    </submittedName>
</protein>
<evidence type="ECO:0000313" key="1">
    <source>
        <dbReference type="EMBL" id="GER87882.1"/>
    </source>
</evidence>
<name>A0A5J4KLC0_9CHLR</name>
<sequence length="39" mass="4501">MAQEQKGFSDIDILTSIADALRKLILEQRQTLVKQQSRK</sequence>
<comment type="caution">
    <text evidence="1">The sequence shown here is derived from an EMBL/GenBank/DDBJ whole genome shotgun (WGS) entry which is preliminary data.</text>
</comment>
<organism evidence="1 2">
    <name type="scientific">Dictyobacter vulcani</name>
    <dbReference type="NCBI Taxonomy" id="2607529"/>
    <lineage>
        <taxon>Bacteria</taxon>
        <taxon>Bacillati</taxon>
        <taxon>Chloroflexota</taxon>
        <taxon>Ktedonobacteria</taxon>
        <taxon>Ktedonobacterales</taxon>
        <taxon>Dictyobacteraceae</taxon>
        <taxon>Dictyobacter</taxon>
    </lineage>
</organism>
<dbReference type="EMBL" id="BKZW01000001">
    <property type="protein sequence ID" value="GER87882.1"/>
    <property type="molecule type" value="Genomic_DNA"/>
</dbReference>
<keyword evidence="2" id="KW-1185">Reference proteome</keyword>